<evidence type="ECO:0000256" key="4">
    <source>
        <dbReference type="ARBA" id="ARBA00022833"/>
    </source>
</evidence>
<keyword evidence="5 6" id="KW-0472">Membrane</keyword>
<proteinExistence type="inferred from homology"/>
<sequence>MIELAKVAQNVASEVAPQWPLPQWVAVNPFWEQRQQPLAQVAADWQYNSGTSLLMSAEFYQQQRQQGNIDPALVTTAMDEHLQPLLAGKKMSPRWENLTRLVDKYQQRRRKMRWHDEVVFQISQSCGLFMQFPQRFQRHGKDTSLYQHWLTISRADRGIETLMDESDLNELFAELPDTPEALLEACRSSYLSSASDPALRFYCQALIADLLGWASSLSYQDRRQGSRWVFELLCIRLAWEYLVWQLADKTNRSVFAKLQNDFATQLECCQQRVDELKQQQQVLWQWQTAYEQSQLAVMRFAAQPAPANKPEIQAVFCIDVRSERFRRALENVGESHGSAVQTKGFAGFFGVPVAQQDKDGNQVPHVPGLLQPGFHINSKKTDSPGKSLLSQLFNSPTSMFSGIEALGLVKLKALLTGADGALDKAFDPSTMTIQCGQQQANLQQLADVCQQALAGMQFTDFAEQVVLVGHGAKHTNNAQRAGLNCGACGGQTGALSARVLCHLLNSSEIRTELSKRDIDIPAQTRFFAALHETVTDDIVWLSDDISDSTKVLFSRASQQLTETSQESATERKRRSSNWAELRPEWGLADNSLLFFGNARRLASDNPVGRSFLHDYDASNDDDASLLTQLLSAPGLVANWINWQYYSSVTAPQRLGSGNKLLHNRVCNDIGVFEGNGGDLQIGLAWQSVHNGEQLMHRPVRLQVVIEASEDAINKALNQAEDFNQLYKNRWINVLRLDERGELCPLNNH</sequence>
<evidence type="ECO:0000256" key="5">
    <source>
        <dbReference type="ARBA" id="ARBA00023136"/>
    </source>
</evidence>
<reference evidence="7 8" key="1">
    <citation type="journal article" date="2011" name="Front. Microbiol.">
        <title>Genomic signatures of strain selection and enhancement in Bacillus atrophaeus var. globigii, a historical biowarfare simulant.</title>
        <authorList>
            <person name="Gibbons H.S."/>
            <person name="Broomall S.M."/>
            <person name="McNew L.A."/>
            <person name="Daligault H."/>
            <person name="Chapman C."/>
            <person name="Bruce D."/>
            <person name="Karavis M."/>
            <person name="Krepps M."/>
            <person name="McGregor P.A."/>
            <person name="Hong C."/>
            <person name="Park K.H."/>
            <person name="Akmal A."/>
            <person name="Feldman A."/>
            <person name="Lin J.S."/>
            <person name="Chang W.E."/>
            <person name="Higgs B.W."/>
            <person name="Demirev P."/>
            <person name="Lindquist J."/>
            <person name="Liem A."/>
            <person name="Fochler E."/>
            <person name="Read T.D."/>
            <person name="Tapia R."/>
            <person name="Johnson S."/>
            <person name="Bishop-Lilly K.A."/>
            <person name="Detter C."/>
            <person name="Han C."/>
            <person name="Sozhamannan S."/>
            <person name="Rosenzweig C.N."/>
            <person name="Skowronski E.W."/>
        </authorList>
    </citation>
    <scope>NUCLEOTIDE SEQUENCE [LARGE SCALE GENOMIC DNA]</scope>
    <source>
        <strain evidence="7 8">CL-SP19</strain>
    </source>
</reference>
<comment type="similarity">
    <text evidence="6">Belongs to the inorganic carbon transporter (TC 9.A.2) DabA family.</text>
</comment>
<feature type="binding site" evidence="6">
    <location>
        <position position="470"/>
    </location>
    <ligand>
        <name>Zn(2+)</name>
        <dbReference type="ChEBI" id="CHEBI:29105"/>
    </ligand>
</feature>
<organism evidence="7 8">
    <name type="scientific">Idiomarina seosinensis</name>
    <dbReference type="NCBI Taxonomy" id="281739"/>
    <lineage>
        <taxon>Bacteria</taxon>
        <taxon>Pseudomonadati</taxon>
        <taxon>Pseudomonadota</taxon>
        <taxon>Gammaproteobacteria</taxon>
        <taxon>Alteromonadales</taxon>
        <taxon>Idiomarinaceae</taxon>
        <taxon>Idiomarina</taxon>
    </lineage>
</organism>
<feature type="binding site" evidence="6">
    <location>
        <position position="485"/>
    </location>
    <ligand>
        <name>Zn(2+)</name>
        <dbReference type="ChEBI" id="CHEBI:29105"/>
    </ligand>
</feature>
<dbReference type="AlphaFoldDB" id="A0A432ZIB9"/>
<comment type="subunit">
    <text evidence="6">Forms a complex with DabB.</text>
</comment>
<keyword evidence="4 6" id="KW-0862">Zinc</keyword>
<dbReference type="Proteomes" id="UP000287908">
    <property type="component" value="Unassembled WGS sequence"/>
</dbReference>
<comment type="subcellular location">
    <subcellularLocation>
        <location evidence="6">Cell membrane</location>
        <topology evidence="6">Peripheral membrane protein</topology>
    </subcellularLocation>
</comment>
<dbReference type="InterPro" id="IPR018752">
    <property type="entry name" value="DabA"/>
</dbReference>
<keyword evidence="1 6" id="KW-0813">Transport</keyword>
<feature type="binding site" evidence="6">
    <location>
        <position position="317"/>
    </location>
    <ligand>
        <name>Zn(2+)</name>
        <dbReference type="ChEBI" id="CHEBI:29105"/>
    </ligand>
</feature>
<keyword evidence="8" id="KW-1185">Reference proteome</keyword>
<gene>
    <name evidence="6" type="primary">dabA</name>
    <name evidence="7" type="ORF">CWI81_00515</name>
</gene>
<dbReference type="OrthoDB" id="9805101at2"/>
<dbReference type="Pfam" id="PF10070">
    <property type="entry name" value="DabA"/>
    <property type="match status" value="1"/>
</dbReference>
<name>A0A432ZIB9_9GAMM</name>
<dbReference type="GO" id="GO:0005886">
    <property type="term" value="C:plasma membrane"/>
    <property type="evidence" value="ECO:0007669"/>
    <property type="project" value="UniProtKB-SubCell"/>
</dbReference>
<keyword evidence="2 6" id="KW-1003">Cell membrane</keyword>
<evidence type="ECO:0000256" key="1">
    <source>
        <dbReference type="ARBA" id="ARBA00022448"/>
    </source>
</evidence>
<accession>A0A432ZIB9</accession>
<evidence type="ECO:0000256" key="3">
    <source>
        <dbReference type="ARBA" id="ARBA00022723"/>
    </source>
</evidence>
<comment type="cofactor">
    <cofactor evidence="6">
        <name>Zn(2+)</name>
        <dbReference type="ChEBI" id="CHEBI:29105"/>
    </cofactor>
</comment>
<dbReference type="PANTHER" id="PTHR38344:SF1">
    <property type="entry name" value="INORGANIC CARBON TRANSPORTER SUBUNIT DABA-RELATED"/>
    <property type="match status" value="1"/>
</dbReference>
<feature type="binding site" evidence="6">
    <location>
        <position position="319"/>
    </location>
    <ligand>
        <name>Zn(2+)</name>
        <dbReference type="ChEBI" id="CHEBI:29105"/>
    </ligand>
</feature>
<protein>
    <recommendedName>
        <fullName evidence="6">Probable inorganic carbon transporter subunit DabA</fullName>
    </recommendedName>
</protein>
<dbReference type="EMBL" id="PIQF01000001">
    <property type="protein sequence ID" value="RUO77022.1"/>
    <property type="molecule type" value="Genomic_DNA"/>
</dbReference>
<comment type="function">
    <text evidence="6">Part of an energy-coupled inorganic carbon pump.</text>
</comment>
<evidence type="ECO:0000313" key="7">
    <source>
        <dbReference type="EMBL" id="RUO77022.1"/>
    </source>
</evidence>
<comment type="caution">
    <text evidence="7">The sequence shown here is derived from an EMBL/GenBank/DDBJ whole genome shotgun (WGS) entry which is preliminary data.</text>
</comment>
<dbReference type="GO" id="GO:0008270">
    <property type="term" value="F:zinc ion binding"/>
    <property type="evidence" value="ECO:0007669"/>
    <property type="project" value="UniProtKB-UniRule"/>
</dbReference>
<evidence type="ECO:0000256" key="2">
    <source>
        <dbReference type="ARBA" id="ARBA00022475"/>
    </source>
</evidence>
<dbReference type="RefSeq" id="WP_126783293.1">
    <property type="nucleotide sequence ID" value="NZ_PIQF01000001.1"/>
</dbReference>
<dbReference type="PANTHER" id="PTHR38344">
    <property type="entry name" value="UPF0753 PROTEIN AQ_863"/>
    <property type="match status" value="1"/>
</dbReference>
<evidence type="ECO:0000256" key="6">
    <source>
        <dbReference type="HAMAP-Rule" id="MF_01871"/>
    </source>
</evidence>
<keyword evidence="3 6" id="KW-0479">Metal-binding</keyword>
<evidence type="ECO:0000313" key="8">
    <source>
        <dbReference type="Proteomes" id="UP000287908"/>
    </source>
</evidence>
<dbReference type="HAMAP" id="MF_01871">
    <property type="entry name" value="DabA"/>
    <property type="match status" value="1"/>
</dbReference>